<feature type="transmembrane region" description="Helical" evidence="1">
    <location>
        <begin position="258"/>
        <end position="277"/>
    </location>
</feature>
<dbReference type="Proteomes" id="UP000039865">
    <property type="component" value="Unassembled WGS sequence"/>
</dbReference>
<dbReference type="PRINTS" id="PR00169">
    <property type="entry name" value="KCHANNEL"/>
</dbReference>
<feature type="transmembrane region" description="Helical" evidence="1">
    <location>
        <begin position="320"/>
        <end position="344"/>
    </location>
</feature>
<feature type="transmembrane region" description="Helical" evidence="1">
    <location>
        <begin position="289"/>
        <end position="308"/>
    </location>
</feature>
<gene>
    <name evidence="3" type="primary">Contig3483.g3722</name>
    <name evidence="3" type="ORF">STYLEM_14029</name>
</gene>
<keyword evidence="1" id="KW-1133">Transmembrane helix</keyword>
<evidence type="ECO:0000313" key="3">
    <source>
        <dbReference type="EMBL" id="CDW84960.1"/>
    </source>
</evidence>
<dbReference type="Gene3D" id="1.10.287.70">
    <property type="match status" value="1"/>
</dbReference>
<keyword evidence="3" id="KW-0813">Transport</keyword>
<dbReference type="PANTHER" id="PTHR10153">
    <property type="entry name" value="SMALL CONDUCTANCE CALCIUM-ACTIVATED POTASSIUM CHANNEL"/>
    <property type="match status" value="1"/>
</dbReference>
<dbReference type="GO" id="GO:0016286">
    <property type="term" value="F:small conductance calcium-activated potassium channel activity"/>
    <property type="evidence" value="ECO:0007669"/>
    <property type="project" value="InterPro"/>
</dbReference>
<dbReference type="InterPro" id="IPR013099">
    <property type="entry name" value="K_chnl_dom"/>
</dbReference>
<dbReference type="InterPro" id="IPR015449">
    <property type="entry name" value="K_chnl_Ca-activ_SK"/>
</dbReference>
<keyword evidence="4" id="KW-1185">Reference proteome</keyword>
<dbReference type="GO" id="GO:0016020">
    <property type="term" value="C:membrane"/>
    <property type="evidence" value="ECO:0007669"/>
    <property type="project" value="InterPro"/>
</dbReference>
<proteinExistence type="predicted"/>
<sequence length="501" mass="58183">MMDFLGKNFLINWFRAKKSRFLGDSQQKISKQKISIEACRNSWLGYGIDEISGFQNSQIEDARLARDKAEVNIEKIYEGDGGVDFDEAEEKKMISQDLVRISNLAFSQKKVSEFVSCYFAMLGVGCTIVASEINYFRNLDDKNKDHVITLLIISNLDNLINTGLWKNIVLEILLSLVMSYPSLYGDVYIETANDWSNGKEFVTNDLMLCLMIFCRLHFLCRAIIQLSFYTNPRAQRVCSIYGADATNTFALKSLMIEYSWLITLASMMICLFVLSYTIRLFERQLQNNFYHITTSMWYVLITMTTVGYGDVYAYSHAGRAITVVCAFVGVLIVSLFVICLMNILKFDYSQEKSFNLLQRLKHKDILRIYAVGMLASTYKIKILRRKILERKNTDKDKELRHELRMLRRQFSNHQQNFQKISKVIKNMSDPIADMESLKRNIFTTSNDVEMIRANIARIFSYKSKNTQAPDMFSQKDLERITLNIHRRSTKKRMLKAIPHRA</sequence>
<feature type="transmembrane region" description="Helical" evidence="1">
    <location>
        <begin position="365"/>
        <end position="383"/>
    </location>
</feature>
<keyword evidence="1" id="KW-0812">Transmembrane</keyword>
<feature type="domain" description="Potassium channel" evidence="2">
    <location>
        <begin position="269"/>
        <end position="343"/>
    </location>
</feature>
<accession>A0A078ARA1</accession>
<keyword evidence="1" id="KW-0472">Membrane</keyword>
<evidence type="ECO:0000313" key="4">
    <source>
        <dbReference type="Proteomes" id="UP000039865"/>
    </source>
</evidence>
<dbReference type="Pfam" id="PF07885">
    <property type="entry name" value="Ion_trans_2"/>
    <property type="match status" value="1"/>
</dbReference>
<evidence type="ECO:0000259" key="2">
    <source>
        <dbReference type="Pfam" id="PF07885"/>
    </source>
</evidence>
<name>A0A078ARA1_STYLE</name>
<dbReference type="AlphaFoldDB" id="A0A078ARA1"/>
<feature type="transmembrane region" description="Helical" evidence="1">
    <location>
        <begin position="115"/>
        <end position="136"/>
    </location>
</feature>
<protein>
    <submittedName>
        <fullName evidence="3">Small-conductance calcium-activated potassium channel protein</fullName>
    </submittedName>
</protein>
<dbReference type="EMBL" id="CCKQ01013308">
    <property type="protein sequence ID" value="CDW84960.1"/>
    <property type="molecule type" value="Genomic_DNA"/>
</dbReference>
<keyword evidence="3" id="KW-0407">Ion channel</keyword>
<organism evidence="3 4">
    <name type="scientific">Stylonychia lemnae</name>
    <name type="common">Ciliate</name>
    <dbReference type="NCBI Taxonomy" id="5949"/>
    <lineage>
        <taxon>Eukaryota</taxon>
        <taxon>Sar</taxon>
        <taxon>Alveolata</taxon>
        <taxon>Ciliophora</taxon>
        <taxon>Intramacronucleata</taxon>
        <taxon>Spirotrichea</taxon>
        <taxon>Stichotrichia</taxon>
        <taxon>Sporadotrichida</taxon>
        <taxon>Oxytrichidae</taxon>
        <taxon>Stylonychinae</taxon>
        <taxon>Stylonychia</taxon>
    </lineage>
</organism>
<dbReference type="SUPFAM" id="SSF81324">
    <property type="entry name" value="Voltage-gated potassium channels"/>
    <property type="match status" value="1"/>
</dbReference>
<dbReference type="InParanoid" id="A0A078ARA1"/>
<evidence type="ECO:0000256" key="1">
    <source>
        <dbReference type="SAM" id="Phobius"/>
    </source>
</evidence>
<keyword evidence="3" id="KW-0406">Ion transport</keyword>
<dbReference type="OrthoDB" id="6128189at2759"/>
<reference evidence="3 4" key="1">
    <citation type="submission" date="2014-06" db="EMBL/GenBank/DDBJ databases">
        <authorList>
            <person name="Swart Estienne"/>
        </authorList>
    </citation>
    <scope>NUCLEOTIDE SEQUENCE [LARGE SCALE GENOMIC DNA]</scope>
    <source>
        <strain evidence="3 4">130c</strain>
    </source>
</reference>